<evidence type="ECO:0000256" key="10">
    <source>
        <dbReference type="ARBA" id="ARBA00022982"/>
    </source>
</evidence>
<evidence type="ECO:0000256" key="9">
    <source>
        <dbReference type="ARBA" id="ARBA00022837"/>
    </source>
</evidence>
<protein>
    <recommendedName>
        <fullName evidence="4">nitrite reductase (cytochrome; ammonia-forming)</fullName>
        <ecNumber evidence="4">1.7.2.2</ecNumber>
    </recommendedName>
</protein>
<dbReference type="PANTHER" id="PTHR30633">
    <property type="entry name" value="CYTOCHROME C-552 RESPIRATORY NITRITE REDUCTASE"/>
    <property type="match status" value="1"/>
</dbReference>
<evidence type="ECO:0000256" key="3">
    <source>
        <dbReference type="ARBA" id="ARBA00009288"/>
    </source>
</evidence>
<comment type="similarity">
    <text evidence="3">Belongs to the cytochrome c-552 family.</text>
</comment>
<comment type="cofactor">
    <cofactor evidence="1">
        <name>heme c</name>
        <dbReference type="ChEBI" id="CHEBI:61717"/>
    </cofactor>
</comment>
<dbReference type="PATRIC" id="fig|1429438.4.peg.5943"/>
<evidence type="ECO:0000259" key="14">
    <source>
        <dbReference type="Pfam" id="PF14537"/>
    </source>
</evidence>
<keyword evidence="8" id="KW-0732">Signal</keyword>
<feature type="domain" description="Tetrahaem cytochrome" evidence="14">
    <location>
        <begin position="47"/>
        <end position="134"/>
    </location>
</feature>
<dbReference type="EC" id="1.7.2.2" evidence="4"/>
<dbReference type="Gene3D" id="1.10.1130.10">
    <property type="entry name" value="Flavocytochrome C3, Chain A"/>
    <property type="match status" value="1"/>
</dbReference>
<proteinExistence type="inferred from homology"/>
<keyword evidence="11" id="KW-0560">Oxidoreductase</keyword>
<dbReference type="InterPro" id="IPR003321">
    <property type="entry name" value="Cyt_c552"/>
</dbReference>
<dbReference type="GO" id="GO:0020037">
    <property type="term" value="F:heme binding"/>
    <property type="evidence" value="ECO:0007669"/>
    <property type="project" value="TreeGrafter"/>
</dbReference>
<dbReference type="InterPro" id="IPR036280">
    <property type="entry name" value="Multihaem_cyt_sf"/>
</dbReference>
<dbReference type="GO" id="GO:0019645">
    <property type="term" value="P:anaerobic electron transport chain"/>
    <property type="evidence" value="ECO:0007669"/>
    <property type="project" value="TreeGrafter"/>
</dbReference>
<evidence type="ECO:0000256" key="7">
    <source>
        <dbReference type="ARBA" id="ARBA00022723"/>
    </source>
</evidence>
<dbReference type="PANTHER" id="PTHR30633:SF0">
    <property type="entry name" value="CYTOCHROME C-552"/>
    <property type="match status" value="1"/>
</dbReference>
<dbReference type="AlphaFoldDB" id="W4LDB2"/>
<dbReference type="SUPFAM" id="SSF48695">
    <property type="entry name" value="Multiheme cytochromes"/>
    <property type="match status" value="1"/>
</dbReference>
<dbReference type="Proteomes" id="UP000019141">
    <property type="component" value="Unassembled WGS sequence"/>
</dbReference>
<dbReference type="Gene3D" id="1.10.780.10">
    <property type="entry name" value="Hydroxylamine Oxidoreductase, Chain A, domain 1"/>
    <property type="match status" value="1"/>
</dbReference>
<evidence type="ECO:0000256" key="12">
    <source>
        <dbReference type="ARBA" id="ARBA00023004"/>
    </source>
</evidence>
<comment type="catalytic activity">
    <reaction evidence="13">
        <text>6 Fe(III)-[cytochrome c] + NH4(+) + 2 H2O = 6 Fe(II)-[cytochrome c] + nitrite + 8 H(+)</text>
        <dbReference type="Rhea" id="RHEA:13089"/>
        <dbReference type="Rhea" id="RHEA-COMP:10350"/>
        <dbReference type="Rhea" id="RHEA-COMP:14399"/>
        <dbReference type="ChEBI" id="CHEBI:15377"/>
        <dbReference type="ChEBI" id="CHEBI:15378"/>
        <dbReference type="ChEBI" id="CHEBI:16301"/>
        <dbReference type="ChEBI" id="CHEBI:28938"/>
        <dbReference type="ChEBI" id="CHEBI:29033"/>
        <dbReference type="ChEBI" id="CHEBI:29034"/>
        <dbReference type="EC" id="1.7.2.2"/>
    </reaction>
</comment>
<evidence type="ECO:0000256" key="2">
    <source>
        <dbReference type="ARBA" id="ARBA00004196"/>
    </source>
</evidence>
<organism evidence="15 16">
    <name type="scientific">Entotheonella factor</name>
    <dbReference type="NCBI Taxonomy" id="1429438"/>
    <lineage>
        <taxon>Bacteria</taxon>
        <taxon>Pseudomonadati</taxon>
        <taxon>Nitrospinota/Tectimicrobiota group</taxon>
        <taxon>Candidatus Tectimicrobiota</taxon>
        <taxon>Candidatus Entotheonellia</taxon>
        <taxon>Candidatus Entotheonellales</taxon>
        <taxon>Candidatus Entotheonellaceae</taxon>
        <taxon>Candidatus Entotheonella</taxon>
    </lineage>
</organism>
<keyword evidence="7" id="KW-0479">Metal-binding</keyword>
<comment type="subcellular location">
    <subcellularLocation>
        <location evidence="2">Cell envelope</location>
    </subcellularLocation>
</comment>
<evidence type="ECO:0000256" key="1">
    <source>
        <dbReference type="ARBA" id="ARBA00001926"/>
    </source>
</evidence>
<evidence type="ECO:0000256" key="6">
    <source>
        <dbReference type="ARBA" id="ARBA00022617"/>
    </source>
</evidence>
<dbReference type="Pfam" id="PF14537">
    <property type="entry name" value="Cytochrom_c3_2"/>
    <property type="match status" value="1"/>
</dbReference>
<dbReference type="InterPro" id="IPR012286">
    <property type="entry name" value="Tetrahaem_cytochrome"/>
</dbReference>
<evidence type="ECO:0000313" key="15">
    <source>
        <dbReference type="EMBL" id="ETW95276.1"/>
    </source>
</evidence>
<keyword evidence="5" id="KW-0813">Transport</keyword>
<dbReference type="HOGENOM" id="CLU_609619_0_0_7"/>
<evidence type="ECO:0000256" key="11">
    <source>
        <dbReference type="ARBA" id="ARBA00023002"/>
    </source>
</evidence>
<dbReference type="GO" id="GO:0030288">
    <property type="term" value="C:outer membrane-bounded periplasmic space"/>
    <property type="evidence" value="ECO:0007669"/>
    <property type="project" value="TreeGrafter"/>
</dbReference>
<gene>
    <name evidence="15" type="ORF">ETSY1_31285</name>
</gene>
<dbReference type="GO" id="GO:0042279">
    <property type="term" value="F:nitrite reductase (cytochrome, ammonia-forming) activity"/>
    <property type="evidence" value="ECO:0007669"/>
    <property type="project" value="UniProtKB-EC"/>
</dbReference>
<keyword evidence="9" id="KW-0106">Calcium</keyword>
<dbReference type="GO" id="GO:0046872">
    <property type="term" value="F:metal ion binding"/>
    <property type="evidence" value="ECO:0007669"/>
    <property type="project" value="UniProtKB-KW"/>
</dbReference>
<name>W4LDB2_ENTF1</name>
<dbReference type="Gene3D" id="3.90.10.10">
    <property type="entry name" value="Cytochrome C3"/>
    <property type="match status" value="1"/>
</dbReference>
<accession>W4LDB2</accession>
<reference evidence="15 16" key="1">
    <citation type="journal article" date="2014" name="Nature">
        <title>An environmental bacterial taxon with a large and distinct metabolic repertoire.</title>
        <authorList>
            <person name="Wilson M.C."/>
            <person name="Mori T."/>
            <person name="Ruckert C."/>
            <person name="Uria A.R."/>
            <person name="Helf M.J."/>
            <person name="Takada K."/>
            <person name="Gernert C."/>
            <person name="Steffens U.A."/>
            <person name="Heycke N."/>
            <person name="Schmitt S."/>
            <person name="Rinke C."/>
            <person name="Helfrich E.J."/>
            <person name="Brachmann A.O."/>
            <person name="Gurgui C."/>
            <person name="Wakimoto T."/>
            <person name="Kracht M."/>
            <person name="Crusemann M."/>
            <person name="Hentschel U."/>
            <person name="Abe I."/>
            <person name="Matsunaga S."/>
            <person name="Kalinowski J."/>
            <person name="Takeyama H."/>
            <person name="Piel J."/>
        </authorList>
    </citation>
    <scope>NUCLEOTIDE SEQUENCE [LARGE SCALE GENOMIC DNA]</scope>
    <source>
        <strain evidence="16">TSY1</strain>
    </source>
</reference>
<keyword evidence="12" id="KW-0408">Iron</keyword>
<keyword evidence="10" id="KW-0249">Electron transport</keyword>
<evidence type="ECO:0000256" key="13">
    <source>
        <dbReference type="ARBA" id="ARBA00049131"/>
    </source>
</evidence>
<evidence type="ECO:0000313" key="16">
    <source>
        <dbReference type="Proteomes" id="UP000019141"/>
    </source>
</evidence>
<sequence>MIRRLQQRALWVIWLLGTLSLAAYLGWTMQRTDGAEVFLPGETSHGHYQIEMQCSVCHTPMSGVKQEACLDCHATELEAADDSHPPKKFLDPRNADRVAALNARLCVTCHREHVPEITRPLGVTMPQDYCFRCHADIGEERPSHVDLGFQTCASSGCHNFHDNRALYEDFLVKHGKSPDLAATLLNPPRDFAARYRQEHPEAASALTIAQHNGPADRTYEPTLLTDWAETAHAQAGVNCRDCHVDPDAGPQWIERPAHTVCATCHEAEPKGFLLGHHGMRLDQGLSPMTPGMARIPMKEEVADRALTCVSCHRAHTFDTQHAAVKACMGCHNDDHTRAYLGSKHHTLWQRERQGTAAPNSGVSCATCHMPREQYQRGGNTWVEVQHNQNDNLRPNEKMIRSVCMNCHGLRFSIDALADPKLLANNYNSQPSTHIESIDWAMRRVKTKPSDASKKENEKR</sequence>
<comment type="caution">
    <text evidence="15">The sequence shown here is derived from an EMBL/GenBank/DDBJ whole genome shotgun (WGS) entry which is preliminary data.</text>
</comment>
<dbReference type="EMBL" id="AZHW01000936">
    <property type="protein sequence ID" value="ETW95276.1"/>
    <property type="molecule type" value="Genomic_DNA"/>
</dbReference>
<keyword evidence="16" id="KW-1185">Reference proteome</keyword>
<keyword evidence="6" id="KW-0349">Heme</keyword>
<evidence type="ECO:0000256" key="8">
    <source>
        <dbReference type="ARBA" id="ARBA00022729"/>
    </source>
</evidence>
<evidence type="ECO:0000256" key="4">
    <source>
        <dbReference type="ARBA" id="ARBA00011887"/>
    </source>
</evidence>
<evidence type="ECO:0000256" key="5">
    <source>
        <dbReference type="ARBA" id="ARBA00022448"/>
    </source>
</evidence>